<dbReference type="InterPro" id="IPR013805">
    <property type="entry name" value="GrpE_CC"/>
</dbReference>
<accession>A0A8J5I1I1</accession>
<keyword evidence="8 10" id="KW-0143">Chaperone</keyword>
<dbReference type="InterPro" id="IPR009012">
    <property type="entry name" value="GrpE_head"/>
</dbReference>
<feature type="compositionally biased region" description="Basic and acidic residues" evidence="12">
    <location>
        <begin position="157"/>
        <end position="174"/>
    </location>
</feature>
<dbReference type="GO" id="GO:0030150">
    <property type="term" value="P:protein import into mitochondrial matrix"/>
    <property type="evidence" value="ECO:0007669"/>
    <property type="project" value="TreeGrafter"/>
</dbReference>
<evidence type="ECO:0000256" key="11">
    <source>
        <dbReference type="RuleBase" id="RU004478"/>
    </source>
</evidence>
<keyword evidence="4" id="KW-0547">Nucleotide-binding</keyword>
<dbReference type="EMBL" id="JACMSC010000002">
    <property type="protein sequence ID" value="KAG6531681.1"/>
    <property type="molecule type" value="Genomic_DNA"/>
</dbReference>
<comment type="function">
    <text evidence="10">Essential component of the PAM complex, a complex required for the translocation of transit peptide-containing proteins from the inner membrane into the mitochondrial matrix in an ATP-dependent manner.</text>
</comment>
<dbReference type="FunFam" id="3.90.20.20:FF:000005">
    <property type="entry name" value="GrpE protein homolog"/>
    <property type="match status" value="1"/>
</dbReference>
<dbReference type="Pfam" id="PF01025">
    <property type="entry name" value="GrpE"/>
    <property type="match status" value="1"/>
</dbReference>
<keyword evidence="5" id="KW-0067">ATP-binding</keyword>
<reference evidence="13 14" key="1">
    <citation type="submission" date="2020-08" db="EMBL/GenBank/DDBJ databases">
        <title>Plant Genome Project.</title>
        <authorList>
            <person name="Zhang R.-G."/>
        </authorList>
    </citation>
    <scope>NUCLEOTIDE SEQUENCE [LARGE SCALE GENOMIC DNA]</scope>
    <source>
        <tissue evidence="13">Rhizome</tissue>
    </source>
</reference>
<organism evidence="13 14">
    <name type="scientific">Zingiber officinale</name>
    <name type="common">Ginger</name>
    <name type="synonym">Amomum zingiber</name>
    <dbReference type="NCBI Taxonomy" id="94328"/>
    <lineage>
        <taxon>Eukaryota</taxon>
        <taxon>Viridiplantae</taxon>
        <taxon>Streptophyta</taxon>
        <taxon>Embryophyta</taxon>
        <taxon>Tracheophyta</taxon>
        <taxon>Spermatophyta</taxon>
        <taxon>Magnoliopsida</taxon>
        <taxon>Liliopsida</taxon>
        <taxon>Zingiberales</taxon>
        <taxon>Zingiberaceae</taxon>
        <taxon>Zingiber</taxon>
    </lineage>
</organism>
<comment type="subcellular location">
    <subcellularLocation>
        <location evidence="1 10">Mitochondrion matrix</location>
    </subcellularLocation>
</comment>
<dbReference type="GO" id="GO:0051082">
    <property type="term" value="F:unfolded protein binding"/>
    <property type="evidence" value="ECO:0007669"/>
    <property type="project" value="TreeGrafter"/>
</dbReference>
<dbReference type="Gene3D" id="2.30.22.10">
    <property type="entry name" value="Head domain of nucleotide exchange factor GrpE"/>
    <property type="match status" value="1"/>
</dbReference>
<evidence type="ECO:0000256" key="6">
    <source>
        <dbReference type="ARBA" id="ARBA00022946"/>
    </source>
</evidence>
<evidence type="ECO:0000256" key="9">
    <source>
        <dbReference type="ARBA" id="ARBA00063669"/>
    </source>
</evidence>
<dbReference type="GO" id="GO:0042803">
    <property type="term" value="F:protein homodimerization activity"/>
    <property type="evidence" value="ECO:0007669"/>
    <property type="project" value="InterPro"/>
</dbReference>
<evidence type="ECO:0000256" key="10">
    <source>
        <dbReference type="RuleBase" id="RU000640"/>
    </source>
</evidence>
<keyword evidence="6" id="KW-0809">Transit peptide</keyword>
<dbReference type="SUPFAM" id="SSF51064">
    <property type="entry name" value="Head domain of nucleotide exchange factor GrpE"/>
    <property type="match status" value="1"/>
</dbReference>
<evidence type="ECO:0000256" key="3">
    <source>
        <dbReference type="ARBA" id="ARBA00022723"/>
    </source>
</evidence>
<feature type="region of interest" description="Disordered" evidence="12">
    <location>
        <begin position="137"/>
        <end position="202"/>
    </location>
</feature>
<comment type="similarity">
    <text evidence="2 11">Belongs to the GrpE family.</text>
</comment>
<dbReference type="GO" id="GO:0051087">
    <property type="term" value="F:protein-folding chaperone binding"/>
    <property type="evidence" value="ECO:0007669"/>
    <property type="project" value="InterPro"/>
</dbReference>
<dbReference type="GO" id="GO:0001405">
    <property type="term" value="C:PAM complex, Tim23 associated import motor"/>
    <property type="evidence" value="ECO:0007669"/>
    <property type="project" value="TreeGrafter"/>
</dbReference>
<dbReference type="GO" id="GO:0005524">
    <property type="term" value="F:ATP binding"/>
    <property type="evidence" value="ECO:0007669"/>
    <property type="project" value="UniProtKB-KW"/>
</dbReference>
<keyword evidence="7 10" id="KW-0496">Mitochondrion</keyword>
<evidence type="ECO:0000256" key="2">
    <source>
        <dbReference type="ARBA" id="ARBA00009054"/>
    </source>
</evidence>
<name>A0A8J5I1I1_ZINOF</name>
<dbReference type="PANTHER" id="PTHR21237">
    <property type="entry name" value="GRPE PROTEIN"/>
    <property type="match status" value="1"/>
</dbReference>
<dbReference type="GO" id="GO:0046872">
    <property type="term" value="F:metal ion binding"/>
    <property type="evidence" value="ECO:0007669"/>
    <property type="project" value="UniProtKB-KW"/>
</dbReference>
<dbReference type="AlphaFoldDB" id="A0A8J5I1I1"/>
<evidence type="ECO:0000256" key="12">
    <source>
        <dbReference type="SAM" id="MobiDB-lite"/>
    </source>
</evidence>
<dbReference type="GO" id="GO:0006457">
    <property type="term" value="P:protein folding"/>
    <property type="evidence" value="ECO:0007669"/>
    <property type="project" value="InterPro"/>
</dbReference>
<dbReference type="FunFam" id="2.30.22.10:FF:000002">
    <property type="entry name" value="GrpE protein homolog"/>
    <property type="match status" value="1"/>
</dbReference>
<dbReference type="SUPFAM" id="SSF58014">
    <property type="entry name" value="Coiled-coil domain of nucleotide exchange factor GrpE"/>
    <property type="match status" value="1"/>
</dbReference>
<protein>
    <recommendedName>
        <fullName evidence="10">GrpE protein homolog</fullName>
    </recommendedName>
</protein>
<dbReference type="InterPro" id="IPR000740">
    <property type="entry name" value="GrpE"/>
</dbReference>
<dbReference type="Gene3D" id="3.90.20.20">
    <property type="match status" value="1"/>
</dbReference>
<dbReference type="HAMAP" id="MF_01151">
    <property type="entry name" value="GrpE"/>
    <property type="match status" value="1"/>
</dbReference>
<gene>
    <name evidence="13" type="ORF">ZIOFF_005498</name>
</gene>
<dbReference type="Proteomes" id="UP000734854">
    <property type="component" value="Unassembled WGS sequence"/>
</dbReference>
<dbReference type="GO" id="GO:0000774">
    <property type="term" value="F:adenyl-nucleotide exchange factor activity"/>
    <property type="evidence" value="ECO:0007669"/>
    <property type="project" value="InterPro"/>
</dbReference>
<proteinExistence type="inferred from homology"/>
<keyword evidence="3" id="KW-0479">Metal-binding</keyword>
<dbReference type="PANTHER" id="PTHR21237:SF42">
    <property type="entry name" value="GRPE PROTEIN HOMOLOG"/>
    <property type="match status" value="1"/>
</dbReference>
<evidence type="ECO:0000256" key="5">
    <source>
        <dbReference type="ARBA" id="ARBA00022840"/>
    </source>
</evidence>
<evidence type="ECO:0000256" key="7">
    <source>
        <dbReference type="ARBA" id="ARBA00023128"/>
    </source>
</evidence>
<feature type="compositionally biased region" description="Basic and acidic residues" evidence="12">
    <location>
        <begin position="186"/>
        <end position="197"/>
    </location>
</feature>
<sequence length="387" mass="43295">MAARVLSRMASRRIANRLLSASSSRQLPVGNGFQSFEQPAFASTLIRVTATYTFHVISSRTAGPHVLLYGLDAFKYLVHMRLFYELIVEIVAIIWIVESSISCFFFCYCQCSTSHMHQSLRHPSLLSAISQRFVFTSSSSPEPEKEANQSGVSNTESDNKSGDATSSEKSHEADVNLESKGSNSQSDKRKTTKRTEFSDSEEEKDLSFDDLVNLVAEKEELLKLKQKEIEKMQDKVLRSYAEMENVIDRTKREAENSKKFAIQSFAKGLLDVADNLERASSVGKDSFSKIDESKDSIGAVPLIKTLLEGVEMTNKQLAEVFRKYGVEKFNPLNEQFDPHRHLAVFQLPDSSKQPGTVAVVVKSGYMLHDRVIRPAEVGVTQAAEKTD</sequence>
<evidence type="ECO:0000313" key="14">
    <source>
        <dbReference type="Proteomes" id="UP000734854"/>
    </source>
</evidence>
<dbReference type="PRINTS" id="PR00773">
    <property type="entry name" value="GRPEPROTEIN"/>
</dbReference>
<evidence type="ECO:0000256" key="1">
    <source>
        <dbReference type="ARBA" id="ARBA00004305"/>
    </source>
</evidence>
<keyword evidence="14" id="KW-1185">Reference proteome</keyword>
<comment type="caution">
    <text evidence="13">The sequence shown here is derived from an EMBL/GenBank/DDBJ whole genome shotgun (WGS) entry which is preliminary data.</text>
</comment>
<dbReference type="PROSITE" id="PS01071">
    <property type="entry name" value="GRPE"/>
    <property type="match status" value="1"/>
</dbReference>
<dbReference type="CDD" id="cd00446">
    <property type="entry name" value="GrpE"/>
    <property type="match status" value="1"/>
</dbReference>
<comment type="subunit">
    <text evidence="9">Probable component of the PAM complex, at least composed of SSC1 (mtHsp70), MGE1, TIM44, PAM16/TIM16, PAM17 and PAM18/TIM14. Interacts with SSQ1.</text>
</comment>
<evidence type="ECO:0000256" key="8">
    <source>
        <dbReference type="ARBA" id="ARBA00023186"/>
    </source>
</evidence>
<evidence type="ECO:0000256" key="4">
    <source>
        <dbReference type="ARBA" id="ARBA00022741"/>
    </source>
</evidence>
<evidence type="ECO:0000313" key="13">
    <source>
        <dbReference type="EMBL" id="KAG6531681.1"/>
    </source>
</evidence>